<dbReference type="SUPFAM" id="SSF48371">
    <property type="entry name" value="ARM repeat"/>
    <property type="match status" value="1"/>
</dbReference>
<dbReference type="PANTHER" id="PTHR41291">
    <property type="entry name" value="DNA ALKYLATION REPAIR PROTEIN"/>
    <property type="match status" value="1"/>
</dbReference>
<evidence type="ECO:0000313" key="1">
    <source>
        <dbReference type="EMBL" id="SFN80324.1"/>
    </source>
</evidence>
<protein>
    <submittedName>
        <fullName evidence="1">3-methyladenine DNA glycosylase AlkD</fullName>
    </submittedName>
</protein>
<accession>A0A1I5C055</accession>
<evidence type="ECO:0000313" key="2">
    <source>
        <dbReference type="Proteomes" id="UP000199153"/>
    </source>
</evidence>
<dbReference type="InterPro" id="IPR016024">
    <property type="entry name" value="ARM-type_fold"/>
</dbReference>
<keyword evidence="2" id="KW-1185">Reference proteome</keyword>
<dbReference type="Proteomes" id="UP000199153">
    <property type="component" value="Unassembled WGS sequence"/>
</dbReference>
<dbReference type="AlphaFoldDB" id="A0A1I5C055"/>
<dbReference type="STRING" id="287099.SAMN05660413_02636"/>
<dbReference type="PANTHER" id="PTHR41291:SF1">
    <property type="entry name" value="DNA ALKYLATION REPAIR PROTEIN"/>
    <property type="match status" value="1"/>
</dbReference>
<reference evidence="1 2" key="1">
    <citation type="submission" date="2016-10" db="EMBL/GenBank/DDBJ databases">
        <authorList>
            <person name="de Groot N.N."/>
        </authorList>
    </citation>
    <scope>NUCLEOTIDE SEQUENCE [LARGE SCALE GENOMIC DNA]</scope>
    <source>
        <strain evidence="1 2">DSM 17794</strain>
    </source>
</reference>
<dbReference type="InterPro" id="IPR014825">
    <property type="entry name" value="DNA_alkylation"/>
</dbReference>
<dbReference type="EMBL" id="FOVL01000018">
    <property type="protein sequence ID" value="SFN80324.1"/>
    <property type="molecule type" value="Genomic_DNA"/>
</dbReference>
<sequence>MNWNTQTINDVRQLISFGGKYFTPTPNGRRTVLSRFSGTGNREPIKYPHNFLKFILQKRTKMTLQETTTQLESLSDEKVFTRNKKHGAGDDQYGIKLGDLRKLAKKIKTDHRLALQLWDTKMMEARLLAILIMNSEDLSAQNLDKMVKSIQTPQVADWFNAYVLKNHPEKEQLREEWSNDKNIWAARSGWSLTAGKASREPQNLDLDRLLDRIEKDMPTAPPEVQWTMNTALAQIGINSPEHTKRATNIGEELGIYRDYPVSKGCTSPFAPLWINEMLSRKKK</sequence>
<dbReference type="Gene3D" id="1.25.10.90">
    <property type="match status" value="1"/>
</dbReference>
<organism evidence="1 2">
    <name type="scientific">Salegentibacter flavus</name>
    <dbReference type="NCBI Taxonomy" id="287099"/>
    <lineage>
        <taxon>Bacteria</taxon>
        <taxon>Pseudomonadati</taxon>
        <taxon>Bacteroidota</taxon>
        <taxon>Flavobacteriia</taxon>
        <taxon>Flavobacteriales</taxon>
        <taxon>Flavobacteriaceae</taxon>
        <taxon>Salegentibacter</taxon>
    </lineage>
</organism>
<dbReference type="RefSeq" id="WP_217648161.1">
    <property type="nucleotide sequence ID" value="NZ_FOVL01000018.1"/>
</dbReference>
<dbReference type="CDD" id="cd06561">
    <property type="entry name" value="AlkD_like"/>
    <property type="match status" value="1"/>
</dbReference>
<dbReference type="Pfam" id="PF08713">
    <property type="entry name" value="DNA_alkylation"/>
    <property type="match status" value="1"/>
</dbReference>
<name>A0A1I5C055_9FLAO</name>
<gene>
    <name evidence="1" type="ORF">SAMN05660413_02636</name>
</gene>
<proteinExistence type="predicted"/>